<reference evidence="2 3" key="1">
    <citation type="journal article" date="2021" name="Int. J. Syst. Evol. Microbiol.">
        <title>Reticulibacter mediterranei gen. nov., sp. nov., within the new family Reticulibacteraceae fam. nov., and Ktedonospora formicarum gen. nov., sp. nov., Ktedonobacter robiniae sp. nov., Dictyobacter formicarum sp. nov. and Dictyobacter arantiisoli sp. nov., belonging to the class Ktedonobacteria.</title>
        <authorList>
            <person name="Yabe S."/>
            <person name="Zheng Y."/>
            <person name="Wang C.M."/>
            <person name="Sakai Y."/>
            <person name="Abe K."/>
            <person name="Yokota A."/>
            <person name="Donadio S."/>
            <person name="Cavaletti L."/>
            <person name="Monciardini P."/>
        </authorList>
    </citation>
    <scope>NUCLEOTIDE SEQUENCE [LARGE SCALE GENOMIC DNA]</scope>
    <source>
        <strain evidence="2 3">SOSP1-30</strain>
    </source>
</reference>
<feature type="domain" description="Fe/B12 periplasmic-binding" evidence="1">
    <location>
        <begin position="2"/>
        <end position="303"/>
    </location>
</feature>
<comment type="caution">
    <text evidence="2">The sequence shown here is derived from an EMBL/GenBank/DDBJ whole genome shotgun (WGS) entry which is preliminary data.</text>
</comment>
<organism evidence="2 3">
    <name type="scientific">Ktedonobacter robiniae</name>
    <dbReference type="NCBI Taxonomy" id="2778365"/>
    <lineage>
        <taxon>Bacteria</taxon>
        <taxon>Bacillati</taxon>
        <taxon>Chloroflexota</taxon>
        <taxon>Ktedonobacteria</taxon>
        <taxon>Ktedonobacterales</taxon>
        <taxon>Ktedonobacteraceae</taxon>
        <taxon>Ktedonobacter</taxon>
    </lineage>
</organism>
<dbReference type="RefSeq" id="WP_201377068.1">
    <property type="nucleotide sequence ID" value="NZ_BNJG01000009.1"/>
</dbReference>
<proteinExistence type="predicted"/>
<dbReference type="EMBL" id="BNJG01000009">
    <property type="protein sequence ID" value="GHO61072.1"/>
    <property type="molecule type" value="Genomic_DNA"/>
</dbReference>
<evidence type="ECO:0000313" key="2">
    <source>
        <dbReference type="EMBL" id="GHO61072.1"/>
    </source>
</evidence>
<evidence type="ECO:0000313" key="3">
    <source>
        <dbReference type="Proteomes" id="UP000654345"/>
    </source>
</evidence>
<evidence type="ECO:0000259" key="1">
    <source>
        <dbReference type="PROSITE" id="PS50983"/>
    </source>
</evidence>
<gene>
    <name evidence="2" type="ORF">KSB_95470</name>
</gene>
<dbReference type="Proteomes" id="UP000654345">
    <property type="component" value="Unassembled WGS sequence"/>
</dbReference>
<dbReference type="PROSITE" id="PS50983">
    <property type="entry name" value="FE_B12_PBP"/>
    <property type="match status" value="1"/>
</dbReference>
<dbReference type="SUPFAM" id="SSF53807">
    <property type="entry name" value="Helical backbone' metal receptor"/>
    <property type="match status" value="1"/>
</dbReference>
<dbReference type="InterPro" id="IPR002491">
    <property type="entry name" value="ABC_transptr_periplasmic_BD"/>
</dbReference>
<dbReference type="CDD" id="cd01144">
    <property type="entry name" value="BtuF"/>
    <property type="match status" value="1"/>
</dbReference>
<accession>A0ABQ3V818</accession>
<protein>
    <submittedName>
        <fullName evidence="2">Cobalamin-binding protein</fullName>
    </submittedName>
</protein>
<dbReference type="PANTHER" id="PTHR42860">
    <property type="entry name" value="VITAMIN B12-BINDING PROTEIN"/>
    <property type="match status" value="1"/>
</dbReference>
<dbReference type="InterPro" id="IPR051030">
    <property type="entry name" value="Vitamin_B12-ABC_binding"/>
</dbReference>
<dbReference type="PANTHER" id="PTHR42860:SF1">
    <property type="entry name" value="VITAMIN B12-BINDING PROTEIN"/>
    <property type="match status" value="1"/>
</dbReference>
<dbReference type="Gene3D" id="3.40.50.1980">
    <property type="entry name" value="Nitrogenase molybdenum iron protein domain"/>
    <property type="match status" value="2"/>
</dbReference>
<keyword evidence="3" id="KW-1185">Reference proteome</keyword>
<dbReference type="Pfam" id="PF01497">
    <property type="entry name" value="Peripla_BP_2"/>
    <property type="match status" value="1"/>
</dbReference>
<name>A0ABQ3V818_9CHLR</name>
<sequence length="316" mass="35443">MRIISLLASATEMIAVLGCLGQLVGRSHECDYPPEVQRLPLLSRPVIDTNTSSKQIDTQIKQLAHARDDAQENALKALSIYTIDTELLQRLQPDIIFTQTQCEVCAVSEQDVVQALEQTTGLRPRIVSLAPYRLQDVWEDMLRVGKALNREQQAQECIQGYQQRLQQLQAQTMSLVASGPRPRVAVLEWLDPLMGSGNWTPQLIDYAGGENICGETGRHAPWLTWEQLSDLDPDVLILAPCGFTIERTRQDLPLLQKHPIWSTLRAVREGRVSLIDGNYYLNRSGPRLVESAELLAHAIWQQRLPLSVDPSASILL</sequence>